<dbReference type="SUPFAM" id="SSF51679">
    <property type="entry name" value="Bacterial luciferase-like"/>
    <property type="match status" value="1"/>
</dbReference>
<sequence>MSLRVADAGVGVMLPSFGPFRLGAPPLVRGARLAEELGFDSGWVGDHLSFHPPVLDALCALSAAAACTERLVLGAGGLLLPLRGPVWTAKQVATVASPAPGRVLLGAGVGGVDPAEFEAAGVPR</sequence>
<evidence type="ECO:0000313" key="4">
    <source>
        <dbReference type="EMBL" id="NMH90433.1"/>
    </source>
</evidence>
<evidence type="ECO:0000256" key="2">
    <source>
        <dbReference type="ARBA" id="ARBA00023033"/>
    </source>
</evidence>
<keyword evidence="5" id="KW-1185">Reference proteome</keyword>
<name>A0A848DCX5_9PSEU</name>
<dbReference type="Pfam" id="PF00296">
    <property type="entry name" value="Bac_luciferase"/>
    <property type="match status" value="1"/>
</dbReference>
<organism evidence="4 5">
    <name type="scientific">Pseudonocardia bannensis</name>
    <dbReference type="NCBI Taxonomy" id="630973"/>
    <lineage>
        <taxon>Bacteria</taxon>
        <taxon>Bacillati</taxon>
        <taxon>Actinomycetota</taxon>
        <taxon>Actinomycetes</taxon>
        <taxon>Pseudonocardiales</taxon>
        <taxon>Pseudonocardiaceae</taxon>
        <taxon>Pseudonocardia</taxon>
    </lineage>
</organism>
<evidence type="ECO:0000313" key="5">
    <source>
        <dbReference type="Proteomes" id="UP000586918"/>
    </source>
</evidence>
<keyword evidence="2" id="KW-0503">Monooxygenase</keyword>
<protein>
    <submittedName>
        <fullName evidence="4">LLM class flavin-dependent oxidoreductase</fullName>
    </submittedName>
</protein>
<dbReference type="InterPro" id="IPR011251">
    <property type="entry name" value="Luciferase-like_dom"/>
</dbReference>
<keyword evidence="1" id="KW-0560">Oxidoreductase</keyword>
<accession>A0A848DCX5</accession>
<dbReference type="Gene3D" id="3.20.20.30">
    <property type="entry name" value="Luciferase-like domain"/>
    <property type="match status" value="1"/>
</dbReference>
<dbReference type="GO" id="GO:0005829">
    <property type="term" value="C:cytosol"/>
    <property type="evidence" value="ECO:0007669"/>
    <property type="project" value="TreeGrafter"/>
</dbReference>
<dbReference type="InterPro" id="IPR050766">
    <property type="entry name" value="Bact_Lucif_Oxidored"/>
</dbReference>
<dbReference type="PANTHER" id="PTHR30137">
    <property type="entry name" value="LUCIFERASE-LIKE MONOOXYGENASE"/>
    <property type="match status" value="1"/>
</dbReference>
<reference evidence="4 5" key="1">
    <citation type="submission" date="2020-04" db="EMBL/GenBank/DDBJ databases">
        <authorList>
            <person name="Klaysubun C."/>
            <person name="Duangmal K."/>
            <person name="Lipun K."/>
        </authorList>
    </citation>
    <scope>NUCLEOTIDE SEQUENCE [LARGE SCALE GENOMIC DNA]</scope>
    <source>
        <strain evidence="4 5">DSM 45300</strain>
    </source>
</reference>
<evidence type="ECO:0000256" key="1">
    <source>
        <dbReference type="ARBA" id="ARBA00023002"/>
    </source>
</evidence>
<evidence type="ECO:0000259" key="3">
    <source>
        <dbReference type="Pfam" id="PF00296"/>
    </source>
</evidence>
<dbReference type="AlphaFoldDB" id="A0A848DCX5"/>
<dbReference type="GO" id="GO:0004497">
    <property type="term" value="F:monooxygenase activity"/>
    <property type="evidence" value="ECO:0007669"/>
    <property type="project" value="UniProtKB-KW"/>
</dbReference>
<comment type="caution">
    <text evidence="4">The sequence shown here is derived from an EMBL/GenBank/DDBJ whole genome shotgun (WGS) entry which is preliminary data.</text>
</comment>
<dbReference type="EMBL" id="JAAXKZ010000004">
    <property type="protein sequence ID" value="NMH90433.1"/>
    <property type="molecule type" value="Genomic_DNA"/>
</dbReference>
<proteinExistence type="predicted"/>
<gene>
    <name evidence="4" type="ORF">HF519_02285</name>
</gene>
<dbReference type="Proteomes" id="UP000586918">
    <property type="component" value="Unassembled WGS sequence"/>
</dbReference>
<dbReference type="InterPro" id="IPR036661">
    <property type="entry name" value="Luciferase-like_sf"/>
</dbReference>
<dbReference type="PANTHER" id="PTHR30137:SF8">
    <property type="entry name" value="BLR5498 PROTEIN"/>
    <property type="match status" value="1"/>
</dbReference>
<dbReference type="GO" id="GO:0016705">
    <property type="term" value="F:oxidoreductase activity, acting on paired donors, with incorporation or reduction of molecular oxygen"/>
    <property type="evidence" value="ECO:0007669"/>
    <property type="project" value="InterPro"/>
</dbReference>
<feature type="domain" description="Luciferase-like" evidence="3">
    <location>
        <begin position="27"/>
        <end position="123"/>
    </location>
</feature>